<comment type="similarity">
    <text evidence="7">Belongs to the CobB/CbiA family.</text>
</comment>
<name>A0A923LQ01_9FIRM</name>
<protein>
    <recommendedName>
        <fullName evidence="7">Cobyrinate a,c-diamide synthase</fullName>
        <ecNumber evidence="7">6.3.5.11</ecNumber>
    </recommendedName>
    <alternativeName>
        <fullName evidence="7">Cobyrinic acid a,c-diamide synthetase</fullName>
    </alternativeName>
</protein>
<evidence type="ECO:0000259" key="8">
    <source>
        <dbReference type="Pfam" id="PF01656"/>
    </source>
</evidence>
<comment type="pathway">
    <text evidence="7">Cofactor biosynthesis; adenosylcobalamin biosynthesis; cob(II)yrinate a,c-diamide from sirohydrochlorin (anaerobic route): step 10/10.</text>
</comment>
<dbReference type="GO" id="GO:0009236">
    <property type="term" value="P:cobalamin biosynthetic process"/>
    <property type="evidence" value="ECO:0007669"/>
    <property type="project" value="UniProtKB-UniRule"/>
</dbReference>
<dbReference type="RefSeq" id="WP_186866942.1">
    <property type="nucleotide sequence ID" value="NZ_JACOPH010000005.1"/>
</dbReference>
<dbReference type="GO" id="GO:0042242">
    <property type="term" value="F:cobyrinic acid a,c-diamide synthase activity"/>
    <property type="evidence" value="ECO:0007669"/>
    <property type="project" value="UniProtKB-UniRule"/>
</dbReference>
<dbReference type="Proteomes" id="UP000606720">
    <property type="component" value="Unassembled WGS sequence"/>
</dbReference>
<comment type="cofactor">
    <cofactor evidence="1 7">
        <name>Mg(2+)</name>
        <dbReference type="ChEBI" id="CHEBI:18420"/>
    </cofactor>
</comment>
<evidence type="ECO:0000256" key="4">
    <source>
        <dbReference type="ARBA" id="ARBA00022840"/>
    </source>
</evidence>
<accession>A0A923LQ01</accession>
<keyword evidence="5 7" id="KW-0460">Magnesium</keyword>
<keyword evidence="6 7" id="KW-0315">Glutamine amidotransferase</keyword>
<evidence type="ECO:0000256" key="2">
    <source>
        <dbReference type="ARBA" id="ARBA00022598"/>
    </source>
</evidence>
<dbReference type="Pfam" id="PF01656">
    <property type="entry name" value="CbiA"/>
    <property type="match status" value="1"/>
</dbReference>
<comment type="miscellaneous">
    <text evidence="7">The a and c carboxylates of cobyrinate are activated for nucleophilic attack via formation of a phosphorylated intermediate by ATP. CbiA catalyzes first the amidation of the c-carboxylate, and then that of the a-carboxylate.</text>
</comment>
<keyword evidence="4 7" id="KW-0067">ATP-binding</keyword>
<feature type="site" description="Increases nucleophilicity of active site Cys" evidence="7">
    <location>
        <position position="434"/>
    </location>
</feature>
<dbReference type="CDD" id="cd05388">
    <property type="entry name" value="CobB_N"/>
    <property type="match status" value="1"/>
</dbReference>
<feature type="domain" description="CobB/CobQ-like glutamine amidotransferase" evidence="9">
    <location>
        <begin position="253"/>
        <end position="407"/>
    </location>
</feature>
<sequence length="457" mass="51281">MKINRLMIAAPKSGSGKTIMTCALLQTFKDMGQKVISFKCGPDYIDPMFHRKVIGIPSKNLDTFFTGEEKTKKSFEKSAGKADIAVLEGVMGLFDGLSGVREEGSSYHLAKVTKTPVILVIDAKGMGRSVIPLIGGFLAYDSEHLIKGVILNRMSKGYYEMLRPLIEKELDIAVVGYFPDKRQFQIESRHLGLKMPTEMEDIKEKLKEVSEEIQMTVSIKQIMEIAKAAADLSCEKVLDESPKKTPTEDAPVIAVAKDEAFCFFYEDNLRLLQEYGAKIAYFSPIHDQALPYGCSGILLVGGYPELYAAELSKNTAMREDIRKKIEDGMPVVAECGGFMYLHKAIRTQDDHSYPMVGAVLADCYDTGKLVRFGYIEIQESGNHFLGEGERIRGHEFHYYDSEKNGNDCTAIKPVTGRSYPCVIAGKDHWMGFPHLYYPSNPLFAKRFVEKTIEYRQK</sequence>
<evidence type="ECO:0000259" key="9">
    <source>
        <dbReference type="Pfam" id="PF07685"/>
    </source>
</evidence>
<feature type="active site" description="Nucleophile" evidence="7">
    <location>
        <position position="335"/>
    </location>
</feature>
<dbReference type="InterPro" id="IPR027417">
    <property type="entry name" value="P-loop_NTPase"/>
</dbReference>
<dbReference type="PANTHER" id="PTHR43873:SF1">
    <property type="entry name" value="COBYRINATE A,C-DIAMIDE SYNTHASE"/>
    <property type="match status" value="1"/>
</dbReference>
<dbReference type="NCBIfam" id="TIGR00379">
    <property type="entry name" value="cobB"/>
    <property type="match status" value="1"/>
</dbReference>
<keyword evidence="2 7" id="KW-0436">Ligase</keyword>
<proteinExistence type="inferred from homology"/>
<dbReference type="CDD" id="cd03130">
    <property type="entry name" value="GATase1_CobB"/>
    <property type="match status" value="1"/>
</dbReference>
<evidence type="ECO:0000256" key="6">
    <source>
        <dbReference type="ARBA" id="ARBA00022962"/>
    </source>
</evidence>
<evidence type="ECO:0000256" key="7">
    <source>
        <dbReference type="HAMAP-Rule" id="MF_00027"/>
    </source>
</evidence>
<evidence type="ECO:0000256" key="1">
    <source>
        <dbReference type="ARBA" id="ARBA00001946"/>
    </source>
</evidence>
<keyword evidence="7" id="KW-0169">Cobalamin biosynthesis</keyword>
<dbReference type="GO" id="GO:0005524">
    <property type="term" value="F:ATP binding"/>
    <property type="evidence" value="ECO:0007669"/>
    <property type="project" value="UniProtKB-UniRule"/>
</dbReference>
<dbReference type="NCBIfam" id="NF002204">
    <property type="entry name" value="PRK01077.1"/>
    <property type="match status" value="1"/>
</dbReference>
<comment type="domain">
    <text evidence="7">Comprises of two domains. The C-terminal domain contains the binding site for glutamine and catalyzes the hydrolysis of this substrate to glutamate and ammonia. The N-terminal domain is anticipated to bind ATP and cobyrinate and catalyzes the ultimate synthesis of the diamide product. The ammonia produced via the glutaminase domain is probably translocated to the adjacent domain via a molecular tunnel, where it reacts with an activated intermediate.</text>
</comment>
<evidence type="ECO:0000256" key="5">
    <source>
        <dbReference type="ARBA" id="ARBA00022842"/>
    </source>
</evidence>
<comment type="function">
    <text evidence="7">Catalyzes the ATP-dependent amidation of the two carboxylate groups at positions a and c of cobyrinate, using either L-glutamine or ammonia as the nitrogen source.</text>
</comment>
<dbReference type="PANTHER" id="PTHR43873">
    <property type="entry name" value="COBYRINATE A,C-DIAMIDE SYNTHASE"/>
    <property type="match status" value="1"/>
</dbReference>
<dbReference type="SUPFAM" id="SSF52540">
    <property type="entry name" value="P-loop containing nucleoside triphosphate hydrolases"/>
    <property type="match status" value="1"/>
</dbReference>
<dbReference type="EMBL" id="JACOPH010000005">
    <property type="protein sequence ID" value="MBC5714210.1"/>
    <property type="molecule type" value="Genomic_DNA"/>
</dbReference>
<keyword evidence="3 7" id="KW-0547">Nucleotide-binding</keyword>
<dbReference type="EC" id="6.3.5.11" evidence="7"/>
<feature type="domain" description="CobQ/CobB/MinD/ParA nucleotide binding" evidence="8">
    <location>
        <begin position="6"/>
        <end position="184"/>
    </location>
</feature>
<dbReference type="InterPro" id="IPR011698">
    <property type="entry name" value="GATase_3"/>
</dbReference>
<evidence type="ECO:0000256" key="3">
    <source>
        <dbReference type="ARBA" id="ARBA00022741"/>
    </source>
</evidence>
<organism evidence="10 11">
    <name type="scientific">Roseburia zhanii</name>
    <dbReference type="NCBI Taxonomy" id="2763064"/>
    <lineage>
        <taxon>Bacteria</taxon>
        <taxon>Bacillati</taxon>
        <taxon>Bacillota</taxon>
        <taxon>Clostridia</taxon>
        <taxon>Lachnospirales</taxon>
        <taxon>Lachnospiraceae</taxon>
        <taxon>Roseburia</taxon>
    </lineage>
</organism>
<gene>
    <name evidence="7" type="primary">cbiA</name>
    <name evidence="10" type="ORF">H8S17_08315</name>
</gene>
<dbReference type="InterPro" id="IPR004484">
    <property type="entry name" value="CbiA/CobB_synth"/>
</dbReference>
<dbReference type="SUPFAM" id="SSF52317">
    <property type="entry name" value="Class I glutamine amidotransferase-like"/>
    <property type="match status" value="1"/>
</dbReference>
<comment type="catalytic activity">
    <reaction evidence="7">
        <text>cob(II)yrinate + 2 L-glutamine + 2 ATP + 2 H2O = cob(II)yrinate a,c diamide + 2 L-glutamate + 2 ADP + 2 phosphate + 2 H(+)</text>
        <dbReference type="Rhea" id="RHEA:26289"/>
        <dbReference type="ChEBI" id="CHEBI:15377"/>
        <dbReference type="ChEBI" id="CHEBI:15378"/>
        <dbReference type="ChEBI" id="CHEBI:29985"/>
        <dbReference type="ChEBI" id="CHEBI:30616"/>
        <dbReference type="ChEBI" id="CHEBI:43474"/>
        <dbReference type="ChEBI" id="CHEBI:58359"/>
        <dbReference type="ChEBI" id="CHEBI:58537"/>
        <dbReference type="ChEBI" id="CHEBI:58894"/>
        <dbReference type="ChEBI" id="CHEBI:456216"/>
        <dbReference type="EC" id="6.3.5.11"/>
    </reaction>
</comment>
<dbReference type="HAMAP" id="MF_00027">
    <property type="entry name" value="CobB_CbiA"/>
    <property type="match status" value="1"/>
</dbReference>
<dbReference type="Pfam" id="PF07685">
    <property type="entry name" value="GATase_3"/>
    <property type="match status" value="1"/>
</dbReference>
<evidence type="ECO:0000313" key="11">
    <source>
        <dbReference type="Proteomes" id="UP000606720"/>
    </source>
</evidence>
<evidence type="ECO:0000313" key="10">
    <source>
        <dbReference type="EMBL" id="MBC5714210.1"/>
    </source>
</evidence>
<dbReference type="PROSITE" id="PS51274">
    <property type="entry name" value="GATASE_COBBQ"/>
    <property type="match status" value="1"/>
</dbReference>
<dbReference type="Gene3D" id="3.40.50.880">
    <property type="match status" value="1"/>
</dbReference>
<comment type="caution">
    <text evidence="10">The sequence shown here is derived from an EMBL/GenBank/DDBJ whole genome shotgun (WGS) entry which is preliminary data.</text>
</comment>
<dbReference type="AlphaFoldDB" id="A0A923LQ01"/>
<dbReference type="InterPro" id="IPR002586">
    <property type="entry name" value="CobQ/CobB/MinD/ParA_Nub-bd_dom"/>
</dbReference>
<dbReference type="Gene3D" id="3.40.50.300">
    <property type="entry name" value="P-loop containing nucleotide triphosphate hydrolases"/>
    <property type="match status" value="1"/>
</dbReference>
<dbReference type="InterPro" id="IPR029062">
    <property type="entry name" value="Class_I_gatase-like"/>
</dbReference>
<reference evidence="10" key="1">
    <citation type="submission" date="2020-08" db="EMBL/GenBank/DDBJ databases">
        <title>Genome public.</title>
        <authorList>
            <person name="Liu C."/>
            <person name="Sun Q."/>
        </authorList>
    </citation>
    <scope>NUCLEOTIDE SEQUENCE</scope>
    <source>
        <strain evidence="10">BX1005</strain>
    </source>
</reference>
<keyword evidence="11" id="KW-1185">Reference proteome</keyword>